<comment type="caution">
    <text evidence="2">The sequence shown here is derived from an EMBL/GenBank/DDBJ whole genome shotgun (WGS) entry which is preliminary data.</text>
</comment>
<reference evidence="2 3" key="1">
    <citation type="submission" date="2019-07" db="EMBL/GenBank/DDBJ databases">
        <title>Draft genome sequence of Brevibacterium aurantiacum XU54 isolated from Xinjiang China.</title>
        <authorList>
            <person name="Xu X."/>
        </authorList>
    </citation>
    <scope>NUCLEOTIDE SEQUENCE [LARGE SCALE GENOMIC DNA]</scope>
    <source>
        <strain evidence="2 3">XU54</strain>
    </source>
</reference>
<evidence type="ECO:0000313" key="2">
    <source>
        <dbReference type="EMBL" id="TSI14649.1"/>
    </source>
</evidence>
<organism evidence="2 3">
    <name type="scientific">Brevibacterium aurantiacum</name>
    <dbReference type="NCBI Taxonomy" id="273384"/>
    <lineage>
        <taxon>Bacteria</taxon>
        <taxon>Bacillati</taxon>
        <taxon>Actinomycetota</taxon>
        <taxon>Actinomycetes</taxon>
        <taxon>Micrococcales</taxon>
        <taxon>Brevibacteriaceae</taxon>
        <taxon>Brevibacterium</taxon>
    </lineage>
</organism>
<keyword evidence="3" id="KW-1185">Reference proteome</keyword>
<name>A0A556CB22_BREAU</name>
<accession>A0A556CB22</accession>
<keyword evidence="1" id="KW-0175">Coiled coil</keyword>
<evidence type="ECO:0000313" key="3">
    <source>
        <dbReference type="Proteomes" id="UP000316406"/>
    </source>
</evidence>
<dbReference type="AlphaFoldDB" id="A0A556CB22"/>
<gene>
    <name evidence="2" type="ORF">FO013_14975</name>
</gene>
<sequence length="155" mass="17549">MNTVEEAAVSEQELAAAEAELGRASDECDVANARADRAREVLGRLQCRFSWRPENVRPGWPVMWCGRPVGHEGAHDARFYLEENPCEEFANAVGEFAAADRAAEIAGRRWMDSISTVQKLKGEDVIDAFDQYPLDGFWDPRWDSSLRETEDDERE</sequence>
<dbReference type="RefSeq" id="WP_143923355.1">
    <property type="nucleotide sequence ID" value="NZ_VLTK01000008.1"/>
</dbReference>
<feature type="coiled-coil region" evidence="1">
    <location>
        <begin position="7"/>
        <end position="34"/>
    </location>
</feature>
<proteinExistence type="predicted"/>
<dbReference type="EMBL" id="VLTK01000008">
    <property type="protein sequence ID" value="TSI14649.1"/>
    <property type="molecule type" value="Genomic_DNA"/>
</dbReference>
<dbReference type="Proteomes" id="UP000316406">
    <property type="component" value="Unassembled WGS sequence"/>
</dbReference>
<protein>
    <submittedName>
        <fullName evidence="2">Uncharacterized protein</fullName>
    </submittedName>
</protein>
<evidence type="ECO:0000256" key="1">
    <source>
        <dbReference type="SAM" id="Coils"/>
    </source>
</evidence>